<dbReference type="Pfam" id="PF00849">
    <property type="entry name" value="PseudoU_synth_2"/>
    <property type="match status" value="1"/>
</dbReference>
<dbReference type="InterPro" id="IPR000748">
    <property type="entry name" value="PsdUridine_synth_RsuA/RluB/E/F"/>
</dbReference>
<dbReference type="PANTHER" id="PTHR47683:SF4">
    <property type="entry name" value="PSEUDOURIDINE SYNTHASE"/>
    <property type="match status" value="1"/>
</dbReference>
<comment type="caution">
    <text evidence="7">The sequence shown here is derived from an EMBL/GenBank/DDBJ whole genome shotgun (WGS) entry which is preliminary data.</text>
</comment>
<accession>A0ABS6VNG4</accession>
<comment type="similarity">
    <text evidence="5">Belongs to the pseudouridine synthase RsuA family.</text>
</comment>
<dbReference type="Proteomes" id="UP001166291">
    <property type="component" value="Unassembled WGS sequence"/>
</dbReference>
<keyword evidence="1 5" id="KW-0413">Isomerase</keyword>
<dbReference type="EC" id="5.4.99.-" evidence="5"/>
<reference evidence="7" key="1">
    <citation type="submission" date="2021-07" db="EMBL/GenBank/DDBJ databases">
        <title>Zhongshania sp. CAU 1632 isolated from seawater.</title>
        <authorList>
            <person name="Kim W."/>
        </authorList>
    </citation>
    <scope>NUCLEOTIDE SEQUENCE</scope>
    <source>
        <strain evidence="7">CAU 1632</strain>
    </source>
</reference>
<evidence type="ECO:0000313" key="7">
    <source>
        <dbReference type="EMBL" id="MBW2939852.1"/>
    </source>
</evidence>
<protein>
    <recommendedName>
        <fullName evidence="5">Pseudouridine synthase</fullName>
        <ecNumber evidence="5">5.4.99.-</ecNumber>
    </recommendedName>
</protein>
<dbReference type="InterPro" id="IPR050343">
    <property type="entry name" value="RsuA_PseudoU_synthase"/>
</dbReference>
<proteinExistence type="inferred from homology"/>
<dbReference type="RefSeq" id="WP_219042087.1">
    <property type="nucleotide sequence ID" value="NZ_JAHWDQ010000001.1"/>
</dbReference>
<evidence type="ECO:0000313" key="8">
    <source>
        <dbReference type="Proteomes" id="UP001166291"/>
    </source>
</evidence>
<comment type="catalytic activity">
    <reaction evidence="2">
        <text>uridine(516) in 16S rRNA = pseudouridine(516) in 16S rRNA</text>
        <dbReference type="Rhea" id="RHEA:38867"/>
        <dbReference type="Rhea" id="RHEA-COMP:10089"/>
        <dbReference type="Rhea" id="RHEA-COMP:10090"/>
        <dbReference type="ChEBI" id="CHEBI:65314"/>
        <dbReference type="ChEBI" id="CHEBI:65315"/>
        <dbReference type="EC" id="5.4.99.19"/>
    </reaction>
</comment>
<dbReference type="CDD" id="cd02553">
    <property type="entry name" value="PseudoU_synth_RsuA"/>
    <property type="match status" value="1"/>
</dbReference>
<dbReference type="PROSITE" id="PS01149">
    <property type="entry name" value="PSI_RSU"/>
    <property type="match status" value="1"/>
</dbReference>
<evidence type="ECO:0000256" key="3">
    <source>
        <dbReference type="ARBA" id="ARBA00037590"/>
    </source>
</evidence>
<dbReference type="EMBL" id="JAHWDQ010000001">
    <property type="protein sequence ID" value="MBW2939852.1"/>
    <property type="molecule type" value="Genomic_DNA"/>
</dbReference>
<organism evidence="7 8">
    <name type="scientific">Zhongshania aquimaris</name>
    <dbReference type="NCBI Taxonomy" id="2857107"/>
    <lineage>
        <taxon>Bacteria</taxon>
        <taxon>Pseudomonadati</taxon>
        <taxon>Pseudomonadota</taxon>
        <taxon>Gammaproteobacteria</taxon>
        <taxon>Cellvibrionales</taxon>
        <taxon>Spongiibacteraceae</taxon>
        <taxon>Zhongshania</taxon>
    </lineage>
</organism>
<sequence>MLSNSARLDRFLSVRLGIKRGDVRLLLAQKRIEVDGVFATDISQLVGKFSRICLDGEVLTSRQARYLMMNKPAGVVSATKDNKHKTVLDLLSSGEGTGLHIPGRLDFNTTGLLLLTDDGRWSRQLSLPERNIAKVYTALLAQPLDDSYIAAFAAGMYFSYEDVTTRPVSLEIISDYVARLQLVEGRYHQIKRMFGRFQNEVLALHRDAIGSVVLDSSLAPGQYRNLTQDEVLALAC</sequence>
<comment type="function">
    <text evidence="3">Responsible for synthesis of pseudouridine from uracil-516 in 16S ribosomal RNA.</text>
</comment>
<evidence type="ECO:0000256" key="2">
    <source>
        <dbReference type="ARBA" id="ARBA00036749"/>
    </source>
</evidence>
<dbReference type="PANTHER" id="PTHR47683">
    <property type="entry name" value="PSEUDOURIDINE SYNTHASE FAMILY PROTEIN-RELATED"/>
    <property type="match status" value="1"/>
</dbReference>
<evidence type="ECO:0000256" key="5">
    <source>
        <dbReference type="RuleBase" id="RU003887"/>
    </source>
</evidence>
<keyword evidence="4" id="KW-0694">RNA-binding</keyword>
<evidence type="ECO:0000256" key="1">
    <source>
        <dbReference type="ARBA" id="ARBA00023235"/>
    </source>
</evidence>
<feature type="domain" description="Pseudouridine synthase RsuA/RluA-like" evidence="6">
    <location>
        <begin position="66"/>
        <end position="194"/>
    </location>
</feature>
<evidence type="ECO:0000259" key="6">
    <source>
        <dbReference type="Pfam" id="PF00849"/>
    </source>
</evidence>
<gene>
    <name evidence="7" type="ORF">KXJ70_03655</name>
</gene>
<dbReference type="NCBIfam" id="TIGR00093">
    <property type="entry name" value="pseudouridine synthase"/>
    <property type="match status" value="1"/>
</dbReference>
<keyword evidence="8" id="KW-1185">Reference proteome</keyword>
<dbReference type="PROSITE" id="PS50889">
    <property type="entry name" value="S4"/>
    <property type="match status" value="1"/>
</dbReference>
<name>A0ABS6VNG4_9GAMM</name>
<dbReference type="InterPro" id="IPR018496">
    <property type="entry name" value="PsdUridine_synth_RsuA/RluB_CS"/>
</dbReference>
<dbReference type="InterPro" id="IPR006145">
    <property type="entry name" value="PsdUridine_synth_RsuA/RluA"/>
</dbReference>
<evidence type="ECO:0000256" key="4">
    <source>
        <dbReference type="PROSITE-ProRule" id="PRU00182"/>
    </source>
</evidence>